<keyword evidence="12" id="KW-1185">Reference proteome</keyword>
<evidence type="ECO:0000256" key="9">
    <source>
        <dbReference type="RuleBase" id="RU000512"/>
    </source>
</evidence>
<feature type="domain" description="Orotidine 5'-phosphate decarboxylase" evidence="10">
    <location>
        <begin position="3"/>
        <end position="215"/>
    </location>
</feature>
<comment type="catalytic activity">
    <reaction evidence="8 9">
        <text>orotidine 5'-phosphate + H(+) = UMP + CO2</text>
        <dbReference type="Rhea" id="RHEA:11596"/>
        <dbReference type="ChEBI" id="CHEBI:15378"/>
        <dbReference type="ChEBI" id="CHEBI:16526"/>
        <dbReference type="ChEBI" id="CHEBI:57538"/>
        <dbReference type="ChEBI" id="CHEBI:57865"/>
        <dbReference type="EC" id="4.1.1.23"/>
    </reaction>
</comment>
<organism evidence="11 12">
    <name type="scientific">Sulfobacillus thermotolerans</name>
    <dbReference type="NCBI Taxonomy" id="338644"/>
    <lineage>
        <taxon>Bacteria</taxon>
        <taxon>Bacillati</taxon>
        <taxon>Bacillota</taxon>
        <taxon>Clostridia</taxon>
        <taxon>Eubacteriales</taxon>
        <taxon>Clostridiales Family XVII. Incertae Sedis</taxon>
        <taxon>Sulfobacillus</taxon>
    </lineage>
</organism>
<keyword evidence="6 9" id="KW-0665">Pyrimidine biosynthesis</keyword>
<dbReference type="PROSITE" id="PS00156">
    <property type="entry name" value="OMPDECASE"/>
    <property type="match status" value="1"/>
</dbReference>
<dbReference type="InterPro" id="IPR013785">
    <property type="entry name" value="Aldolase_TIM"/>
</dbReference>
<keyword evidence="5 9" id="KW-0210">Decarboxylase</keyword>
<dbReference type="Pfam" id="PF00215">
    <property type="entry name" value="OMPdecase"/>
    <property type="match status" value="1"/>
</dbReference>
<evidence type="ECO:0000259" key="10">
    <source>
        <dbReference type="SMART" id="SM00934"/>
    </source>
</evidence>
<evidence type="ECO:0000256" key="4">
    <source>
        <dbReference type="ARBA" id="ARBA00021923"/>
    </source>
</evidence>
<sequence length="229" mass="25566">MWIALDVSTQEEAERLMARFPRHRHYKVGMELFYQMGPQAVANWILHQQRIIFLDLKLHDIPRTVGHAVGQLARIGVSLVTIHLHGGLAMCQEAVAQKGDMDVVGVSVLTSLDQEDLRLLGIERPIPQHVGELTRLALRSGLDGVVTSGEELPLVREIWSDGRFVVPGIRSRTDSLDDQRRVITPEGALQQGATDLVIGRTLTHAENPEQKYEELEMIMTTYLKGAGHS</sequence>
<dbReference type="InterPro" id="IPR001754">
    <property type="entry name" value="OMPdeCOase_dom"/>
</dbReference>
<dbReference type="InterPro" id="IPR011060">
    <property type="entry name" value="RibuloseP-bd_barrel"/>
</dbReference>
<comment type="pathway">
    <text evidence="2 9">Pyrimidine metabolism; UMP biosynthesis via de novo pathway; UMP from orotate: step 2/2.</text>
</comment>
<evidence type="ECO:0000256" key="1">
    <source>
        <dbReference type="ARBA" id="ARBA00002356"/>
    </source>
</evidence>
<evidence type="ECO:0000256" key="6">
    <source>
        <dbReference type="ARBA" id="ARBA00022975"/>
    </source>
</evidence>
<dbReference type="SUPFAM" id="SSF51366">
    <property type="entry name" value="Ribulose-phoshate binding barrel"/>
    <property type="match status" value="1"/>
</dbReference>
<dbReference type="SMART" id="SM00934">
    <property type="entry name" value="OMPdecase"/>
    <property type="match status" value="1"/>
</dbReference>
<accession>A0ABM6RW25</accession>
<keyword evidence="7 9" id="KW-0456">Lyase</keyword>
<evidence type="ECO:0000313" key="11">
    <source>
        <dbReference type="EMBL" id="AUW95552.1"/>
    </source>
</evidence>
<evidence type="ECO:0000256" key="8">
    <source>
        <dbReference type="ARBA" id="ARBA00049157"/>
    </source>
</evidence>
<proteinExistence type="inferred from homology"/>
<dbReference type="InterPro" id="IPR014732">
    <property type="entry name" value="OMPdecase"/>
</dbReference>
<evidence type="ECO:0000256" key="3">
    <source>
        <dbReference type="ARBA" id="ARBA00012321"/>
    </source>
</evidence>
<evidence type="ECO:0000256" key="7">
    <source>
        <dbReference type="ARBA" id="ARBA00023239"/>
    </source>
</evidence>
<dbReference type="CDD" id="cd04725">
    <property type="entry name" value="OMP_decarboxylase_like"/>
    <property type="match status" value="1"/>
</dbReference>
<dbReference type="PANTHER" id="PTHR32119:SF2">
    <property type="entry name" value="OROTIDINE 5'-PHOSPHATE DECARBOXYLASE"/>
    <property type="match status" value="1"/>
</dbReference>
<dbReference type="NCBIfam" id="TIGR01740">
    <property type="entry name" value="pyrF"/>
    <property type="match status" value="1"/>
</dbReference>
<dbReference type="PANTHER" id="PTHR32119">
    <property type="entry name" value="OROTIDINE 5'-PHOSPHATE DECARBOXYLASE"/>
    <property type="match status" value="1"/>
</dbReference>
<dbReference type="Gene3D" id="3.20.20.70">
    <property type="entry name" value="Aldolase class I"/>
    <property type="match status" value="1"/>
</dbReference>
<dbReference type="EC" id="4.1.1.23" evidence="3 9"/>
<evidence type="ECO:0000256" key="2">
    <source>
        <dbReference type="ARBA" id="ARBA00004861"/>
    </source>
</evidence>
<name>A0ABM6RW25_9FIRM</name>
<evidence type="ECO:0000256" key="5">
    <source>
        <dbReference type="ARBA" id="ARBA00022793"/>
    </source>
</evidence>
<dbReference type="EMBL" id="CP019454">
    <property type="protein sequence ID" value="AUW95552.1"/>
    <property type="molecule type" value="Genomic_DNA"/>
</dbReference>
<dbReference type="NCBIfam" id="NF001273">
    <property type="entry name" value="PRK00230.1"/>
    <property type="match status" value="1"/>
</dbReference>
<evidence type="ECO:0000313" key="12">
    <source>
        <dbReference type="Proteomes" id="UP000325292"/>
    </source>
</evidence>
<dbReference type="Proteomes" id="UP000325292">
    <property type="component" value="Chromosome"/>
</dbReference>
<dbReference type="InterPro" id="IPR018089">
    <property type="entry name" value="OMPdecase_AS"/>
</dbReference>
<protein>
    <recommendedName>
        <fullName evidence="4 9">Orotidine 5'-phosphate decarboxylase</fullName>
        <ecNumber evidence="3 9">4.1.1.23</ecNumber>
    </recommendedName>
</protein>
<reference evidence="11 12" key="1">
    <citation type="journal article" date="2019" name="Sci. Rep.">
        <title>Sulfobacillus thermotolerans: new insights into resistance and metabolic capacities of acidophilic chemolithotrophs.</title>
        <authorList>
            <person name="Panyushkina A.E."/>
            <person name="Babenko V.V."/>
            <person name="Nikitina A.S."/>
            <person name="Selezneva O.V."/>
            <person name="Tsaplina I.A."/>
            <person name="Letarova M.A."/>
            <person name="Kostryukova E.S."/>
            <person name="Letarov A.V."/>
        </authorList>
    </citation>
    <scope>NUCLEOTIDE SEQUENCE [LARGE SCALE GENOMIC DNA]</scope>
    <source>
        <strain evidence="11 12">Kr1</strain>
    </source>
</reference>
<comment type="function">
    <text evidence="1">Catalyzes the decarboxylation of orotidine 5'-monophosphate (OMP) to uridine 5'-monophosphate (UMP).</text>
</comment>
<gene>
    <name evidence="11" type="ORF">BXT84_11145</name>
</gene>
<comment type="similarity">
    <text evidence="9">Belongs to the OMP decarboxylase family.</text>
</comment>